<dbReference type="Proteomes" id="UP000886857">
    <property type="component" value="Unassembled WGS sequence"/>
</dbReference>
<sequence length="244" mass="26224">MIFTSEWWYCGVIELAIVAATIAAAVLLAGKRPLLDRAVTMVIGAYLIMYKSYELLPELLPADLSAVSYFVFAAAAFLPLRRLKCAASFFSLLSGSVYAVTMILFPGEHFGEHTTEFLAGMAMFHHALLFIGGLAMCSLCRPEREKDAPAVLGALALYLAYLGLLWVFDPGSASLATAIFGIVDGSLVAGVLGLSVTAEYLALYILAITLVFLALAAGFFAIGRRMGGRRRMLPPLIRLPGSFV</sequence>
<keyword evidence="1" id="KW-0472">Membrane</keyword>
<keyword evidence="1" id="KW-1133">Transmembrane helix</keyword>
<feature type="transmembrane region" description="Helical" evidence="1">
    <location>
        <begin position="117"/>
        <end position="137"/>
    </location>
</feature>
<feature type="transmembrane region" description="Helical" evidence="1">
    <location>
        <begin position="6"/>
        <end position="27"/>
    </location>
</feature>
<reference evidence="2" key="2">
    <citation type="journal article" date="2021" name="PeerJ">
        <title>Extensive microbial diversity within the chicken gut microbiome revealed by metagenomics and culture.</title>
        <authorList>
            <person name="Gilroy R."/>
            <person name="Ravi A."/>
            <person name="Getino M."/>
            <person name="Pursley I."/>
            <person name="Horton D.L."/>
            <person name="Alikhan N.F."/>
            <person name="Baker D."/>
            <person name="Gharbi K."/>
            <person name="Hall N."/>
            <person name="Watson M."/>
            <person name="Adriaenssens E.M."/>
            <person name="Foster-Nyarko E."/>
            <person name="Jarju S."/>
            <person name="Secka A."/>
            <person name="Antonio M."/>
            <person name="Oren A."/>
            <person name="Chaudhuri R.R."/>
            <person name="La Ragione R."/>
            <person name="Hildebrand F."/>
            <person name="Pallen M.J."/>
        </authorList>
    </citation>
    <scope>NUCLEOTIDE SEQUENCE</scope>
    <source>
        <strain evidence="2">10406</strain>
    </source>
</reference>
<comment type="caution">
    <text evidence="2">The sequence shown here is derived from an EMBL/GenBank/DDBJ whole genome shotgun (WGS) entry which is preliminary data.</text>
</comment>
<evidence type="ECO:0000313" key="2">
    <source>
        <dbReference type="EMBL" id="HIU99136.1"/>
    </source>
</evidence>
<keyword evidence="1" id="KW-0812">Transmembrane</keyword>
<accession>A0A9D1NAJ1</accession>
<dbReference type="EMBL" id="DVOE01000072">
    <property type="protein sequence ID" value="HIU99136.1"/>
    <property type="molecule type" value="Genomic_DNA"/>
</dbReference>
<feature type="transmembrane region" description="Helical" evidence="1">
    <location>
        <begin position="201"/>
        <end position="222"/>
    </location>
</feature>
<feature type="transmembrane region" description="Helical" evidence="1">
    <location>
        <begin position="59"/>
        <end position="78"/>
    </location>
</feature>
<feature type="transmembrane region" description="Helical" evidence="1">
    <location>
        <begin position="85"/>
        <end position="105"/>
    </location>
</feature>
<feature type="transmembrane region" description="Helical" evidence="1">
    <location>
        <begin position="149"/>
        <end position="168"/>
    </location>
</feature>
<name>A0A9D1NAJ1_9FIRM</name>
<organism evidence="2 3">
    <name type="scientific">Candidatus Limadaptatus stercoripullorum</name>
    <dbReference type="NCBI Taxonomy" id="2840846"/>
    <lineage>
        <taxon>Bacteria</taxon>
        <taxon>Bacillati</taxon>
        <taxon>Bacillota</taxon>
        <taxon>Clostridia</taxon>
        <taxon>Eubacteriales</taxon>
        <taxon>Candidatus Limadaptatus</taxon>
    </lineage>
</organism>
<protein>
    <submittedName>
        <fullName evidence="2">Uncharacterized protein</fullName>
    </submittedName>
</protein>
<dbReference type="AlphaFoldDB" id="A0A9D1NAJ1"/>
<proteinExistence type="predicted"/>
<evidence type="ECO:0000256" key="1">
    <source>
        <dbReference type="SAM" id="Phobius"/>
    </source>
</evidence>
<reference evidence="2" key="1">
    <citation type="submission" date="2020-10" db="EMBL/GenBank/DDBJ databases">
        <authorList>
            <person name="Gilroy R."/>
        </authorList>
    </citation>
    <scope>NUCLEOTIDE SEQUENCE</scope>
    <source>
        <strain evidence="2">10406</strain>
    </source>
</reference>
<evidence type="ECO:0000313" key="3">
    <source>
        <dbReference type="Proteomes" id="UP000886857"/>
    </source>
</evidence>
<gene>
    <name evidence="2" type="ORF">IAC73_04780</name>
</gene>